<evidence type="ECO:0000256" key="3">
    <source>
        <dbReference type="ARBA" id="ARBA00023274"/>
    </source>
</evidence>
<comment type="similarity">
    <text evidence="1 5">Belongs to the bacterial ribosomal protein bL21 family.</text>
</comment>
<keyword evidence="2 5" id="KW-0689">Ribosomal protein</keyword>
<dbReference type="GO" id="GO:0019843">
    <property type="term" value="F:rRNA binding"/>
    <property type="evidence" value="ECO:0007669"/>
    <property type="project" value="UniProtKB-KW"/>
</dbReference>
<organism evidence="6 7">
    <name type="scientific">Candidatus Roizmanbacteria bacterium CG_4_10_14_0_8_um_filter_33_9</name>
    <dbReference type="NCBI Taxonomy" id="1974826"/>
    <lineage>
        <taxon>Bacteria</taxon>
        <taxon>Candidatus Roizmaniibacteriota</taxon>
    </lineage>
</organism>
<keyword evidence="3 5" id="KW-0687">Ribonucleoprotein</keyword>
<comment type="caution">
    <text evidence="6">The sequence shown here is derived from an EMBL/GenBank/DDBJ whole genome shotgun (WGS) entry which is preliminary data.</text>
</comment>
<evidence type="ECO:0000313" key="7">
    <source>
        <dbReference type="Proteomes" id="UP000229401"/>
    </source>
</evidence>
<gene>
    <name evidence="6" type="primary">rplU</name>
    <name evidence="6" type="ORF">COY87_04295</name>
</gene>
<name>A0A2M7QIE3_9BACT</name>
<dbReference type="SUPFAM" id="SSF141091">
    <property type="entry name" value="L21p-like"/>
    <property type="match status" value="1"/>
</dbReference>
<sequence length="103" mass="11742">MVKVAVIKTGGKQYLVKENDIITVDHIDTPEKGKVYLETLAVFDEKELFKLGTPALDIKTQSEVVGQTRGDKIRVARFKSKVRYRKVKGFKSFLTKLQITKIE</sequence>
<dbReference type="Pfam" id="PF00829">
    <property type="entry name" value="Ribosomal_L21p"/>
    <property type="match status" value="1"/>
</dbReference>
<comment type="function">
    <text evidence="5">This protein binds to 23S rRNA in the presence of protein L20.</text>
</comment>
<reference evidence="7" key="1">
    <citation type="submission" date="2017-09" db="EMBL/GenBank/DDBJ databases">
        <title>Depth-based differentiation of microbial function through sediment-hosted aquifers and enrichment of novel symbionts in the deep terrestrial subsurface.</title>
        <authorList>
            <person name="Probst A.J."/>
            <person name="Ladd B."/>
            <person name="Jarett J.K."/>
            <person name="Geller-Mcgrath D.E."/>
            <person name="Sieber C.M.K."/>
            <person name="Emerson J.B."/>
            <person name="Anantharaman K."/>
            <person name="Thomas B.C."/>
            <person name="Malmstrom R."/>
            <person name="Stieglmeier M."/>
            <person name="Klingl A."/>
            <person name="Woyke T."/>
            <person name="Ryan C.M."/>
            <person name="Banfield J.F."/>
        </authorList>
    </citation>
    <scope>NUCLEOTIDE SEQUENCE [LARGE SCALE GENOMIC DNA]</scope>
</reference>
<dbReference type="PANTHER" id="PTHR21349">
    <property type="entry name" value="50S RIBOSOMAL PROTEIN L21"/>
    <property type="match status" value="1"/>
</dbReference>
<dbReference type="InterPro" id="IPR036164">
    <property type="entry name" value="bL21-like_sf"/>
</dbReference>
<dbReference type="InterPro" id="IPR028909">
    <property type="entry name" value="bL21-like"/>
</dbReference>
<keyword evidence="5" id="KW-0694">RNA-binding</keyword>
<evidence type="ECO:0000256" key="1">
    <source>
        <dbReference type="ARBA" id="ARBA00008563"/>
    </source>
</evidence>
<evidence type="ECO:0000313" key="6">
    <source>
        <dbReference type="EMBL" id="PIY71798.1"/>
    </source>
</evidence>
<dbReference type="Proteomes" id="UP000229401">
    <property type="component" value="Unassembled WGS sequence"/>
</dbReference>
<evidence type="ECO:0000256" key="4">
    <source>
        <dbReference type="ARBA" id="ARBA00035483"/>
    </source>
</evidence>
<dbReference type="GO" id="GO:1990904">
    <property type="term" value="C:ribonucleoprotein complex"/>
    <property type="evidence" value="ECO:0007669"/>
    <property type="project" value="UniProtKB-KW"/>
</dbReference>
<accession>A0A2M7QIE3</accession>
<dbReference type="GO" id="GO:0005840">
    <property type="term" value="C:ribosome"/>
    <property type="evidence" value="ECO:0007669"/>
    <property type="project" value="UniProtKB-KW"/>
</dbReference>
<dbReference type="InterPro" id="IPR001787">
    <property type="entry name" value="Ribosomal_bL21"/>
</dbReference>
<dbReference type="PANTHER" id="PTHR21349:SF0">
    <property type="entry name" value="LARGE RIBOSOMAL SUBUNIT PROTEIN BL21M"/>
    <property type="match status" value="1"/>
</dbReference>
<dbReference type="EMBL" id="PFLI01000144">
    <property type="protein sequence ID" value="PIY71798.1"/>
    <property type="molecule type" value="Genomic_DNA"/>
</dbReference>
<proteinExistence type="inferred from homology"/>
<keyword evidence="5" id="KW-0699">rRNA-binding</keyword>
<dbReference type="NCBIfam" id="TIGR00061">
    <property type="entry name" value="L21"/>
    <property type="match status" value="1"/>
</dbReference>
<evidence type="ECO:0000256" key="5">
    <source>
        <dbReference type="RuleBase" id="RU000562"/>
    </source>
</evidence>
<evidence type="ECO:0000256" key="2">
    <source>
        <dbReference type="ARBA" id="ARBA00022980"/>
    </source>
</evidence>
<dbReference type="GO" id="GO:0006412">
    <property type="term" value="P:translation"/>
    <property type="evidence" value="ECO:0007669"/>
    <property type="project" value="InterPro"/>
</dbReference>
<dbReference type="GO" id="GO:0005737">
    <property type="term" value="C:cytoplasm"/>
    <property type="evidence" value="ECO:0007669"/>
    <property type="project" value="UniProtKB-ARBA"/>
</dbReference>
<dbReference type="GO" id="GO:0003735">
    <property type="term" value="F:structural constituent of ribosome"/>
    <property type="evidence" value="ECO:0007669"/>
    <property type="project" value="InterPro"/>
</dbReference>
<dbReference type="AlphaFoldDB" id="A0A2M7QIE3"/>
<protein>
    <recommendedName>
        <fullName evidence="4 5">50S ribosomal protein L21</fullName>
    </recommendedName>
</protein>